<comment type="caution">
    <text evidence="2">The sequence shown here is derived from an EMBL/GenBank/DDBJ whole genome shotgun (WGS) entry which is preliminary data.</text>
</comment>
<name>A0A7X0JDR2_9SPHN</name>
<reference evidence="2 3" key="2">
    <citation type="submission" date="2020-08" db="EMBL/GenBank/DDBJ databases">
        <title>The Agave Microbiome: Exploring the role of microbial communities in plant adaptations to desert environments.</title>
        <authorList>
            <person name="Partida-Martinez L.P."/>
        </authorList>
    </citation>
    <scope>NUCLEOTIDE SEQUENCE [LARGE SCALE GENOMIC DNA]</scope>
    <source>
        <strain evidence="2 3">AS3.13</strain>
    </source>
</reference>
<sequence length="230" mass="23244">MSIALLIAASLAAPGDAPVPVPDRELATMRGGLMLPNGLNVAIGIDIQTRIDGVLALHTIFSSEAQGVRVFTDGRTSPSEVPGTVTVETGDPSWPTVSVSRTPTGTTVTAPGTDTPASVNIVSGPTTGWLDASGQTPVPVVANGPAVDASSGSIRLTSDERGSQVQLVTPTTEIRHLVGQATGAVISNTANDRVIDTVSTVNVNLVGLPAGLTNGMLLANRIATEAAGPR</sequence>
<proteinExistence type="predicted"/>
<organism evidence="2 3">
    <name type="scientific">Sphingomonas endophytica</name>
    <dbReference type="NCBI Taxonomy" id="869719"/>
    <lineage>
        <taxon>Bacteria</taxon>
        <taxon>Pseudomonadati</taxon>
        <taxon>Pseudomonadota</taxon>
        <taxon>Alphaproteobacteria</taxon>
        <taxon>Sphingomonadales</taxon>
        <taxon>Sphingomonadaceae</taxon>
        <taxon>Sphingomonas</taxon>
    </lineage>
</organism>
<dbReference type="Proteomes" id="UP000522313">
    <property type="component" value="Unassembled WGS sequence"/>
</dbReference>
<keyword evidence="4" id="KW-1185">Reference proteome</keyword>
<dbReference type="RefSeq" id="WP_184035390.1">
    <property type="nucleotide sequence ID" value="NZ_BAABAR010000004.1"/>
</dbReference>
<evidence type="ECO:0000313" key="2">
    <source>
        <dbReference type="EMBL" id="MBB6505410.1"/>
    </source>
</evidence>
<dbReference type="Proteomes" id="UP000560131">
    <property type="component" value="Unassembled WGS sequence"/>
</dbReference>
<evidence type="ECO:0000313" key="4">
    <source>
        <dbReference type="Proteomes" id="UP000560131"/>
    </source>
</evidence>
<protein>
    <submittedName>
        <fullName evidence="2">Uncharacterized protein</fullName>
    </submittedName>
</protein>
<accession>A0A7X0JDR2</accession>
<reference evidence="1 4" key="1">
    <citation type="submission" date="2020-08" db="EMBL/GenBank/DDBJ databases">
        <title>Genomic Encyclopedia of Type Strains, Phase IV (KMG-IV): sequencing the most valuable type-strain genomes for metagenomic binning, comparative biology and taxonomic classification.</title>
        <authorList>
            <person name="Goeker M."/>
        </authorList>
    </citation>
    <scope>NUCLEOTIDE SEQUENCE [LARGE SCALE GENOMIC DNA]</scope>
    <source>
        <strain evidence="1 4">DSM 101535</strain>
    </source>
</reference>
<reference evidence="2 3" key="3">
    <citation type="submission" date="2020-08" db="EMBL/GenBank/DDBJ databases">
        <authorList>
            <person name="Partida-Martinez L."/>
            <person name="Huntemann M."/>
            <person name="Clum A."/>
            <person name="Wang J."/>
            <person name="Palaniappan K."/>
            <person name="Ritter S."/>
            <person name="Chen I.-M."/>
            <person name="Stamatis D."/>
            <person name="Reddy T."/>
            <person name="O'Malley R."/>
            <person name="Daum C."/>
            <person name="Shapiro N."/>
            <person name="Ivanova N."/>
            <person name="Kyrpides N."/>
            <person name="Woyke T."/>
        </authorList>
    </citation>
    <scope>NUCLEOTIDE SEQUENCE [LARGE SCALE GENOMIC DNA]</scope>
    <source>
        <strain evidence="2 3">AS3.13</strain>
    </source>
</reference>
<gene>
    <name evidence="2" type="ORF">F4693_002398</name>
    <name evidence="1" type="ORF">FHS97_001555</name>
</gene>
<dbReference type="EMBL" id="JACHBT010000012">
    <property type="protein sequence ID" value="MBB6505410.1"/>
    <property type="molecule type" value="Genomic_DNA"/>
</dbReference>
<evidence type="ECO:0000313" key="3">
    <source>
        <dbReference type="Proteomes" id="UP000522313"/>
    </source>
</evidence>
<dbReference type="AlphaFoldDB" id="A0A7X0JDR2"/>
<dbReference type="EMBL" id="JACIJN010000004">
    <property type="protein sequence ID" value="MBB5725629.1"/>
    <property type="molecule type" value="Genomic_DNA"/>
</dbReference>
<evidence type="ECO:0000313" key="1">
    <source>
        <dbReference type="EMBL" id="MBB5725629.1"/>
    </source>
</evidence>